<dbReference type="RefSeq" id="WP_072949623.1">
    <property type="nucleotide sequence ID" value="NZ_FRCT01000004.1"/>
</dbReference>
<dbReference type="EMBL" id="FRCT01000004">
    <property type="protein sequence ID" value="SHM38777.1"/>
    <property type="molecule type" value="Genomic_DNA"/>
</dbReference>
<dbReference type="PROSITE" id="PS00704">
    <property type="entry name" value="PROK_CO2_ANHYDRASE_1"/>
    <property type="match status" value="1"/>
</dbReference>
<dbReference type="GO" id="GO:0008270">
    <property type="term" value="F:zinc ion binding"/>
    <property type="evidence" value="ECO:0007669"/>
    <property type="project" value="InterPro"/>
</dbReference>
<dbReference type="PANTHER" id="PTHR11002">
    <property type="entry name" value="CARBONIC ANHYDRASE"/>
    <property type="match status" value="1"/>
</dbReference>
<evidence type="ECO:0000256" key="3">
    <source>
        <dbReference type="ARBA" id="ARBA00022833"/>
    </source>
</evidence>
<dbReference type="InterPro" id="IPR036874">
    <property type="entry name" value="Carbonic_anhydrase_sf"/>
</dbReference>
<dbReference type="Pfam" id="PF00484">
    <property type="entry name" value="Pro_CA"/>
    <property type="match status" value="1"/>
</dbReference>
<feature type="binding site" evidence="6">
    <location>
        <position position="56"/>
    </location>
    <ligand>
        <name>Zn(2+)</name>
        <dbReference type="ChEBI" id="CHEBI:29105"/>
    </ligand>
</feature>
<feature type="binding site" evidence="6">
    <location>
        <position position="110"/>
    </location>
    <ligand>
        <name>Zn(2+)</name>
        <dbReference type="ChEBI" id="CHEBI:29105"/>
    </ligand>
</feature>
<proteinExistence type="inferred from homology"/>
<evidence type="ECO:0000256" key="5">
    <source>
        <dbReference type="ARBA" id="ARBA00048348"/>
    </source>
</evidence>
<keyword evidence="3 6" id="KW-0862">Zinc</keyword>
<evidence type="ECO:0000256" key="2">
    <source>
        <dbReference type="ARBA" id="ARBA00012925"/>
    </source>
</evidence>
<dbReference type="EC" id="4.2.1.1" evidence="2"/>
<gene>
    <name evidence="7" type="ORF">SAMN04487860_10456</name>
</gene>
<dbReference type="GO" id="GO:0015976">
    <property type="term" value="P:carbon utilization"/>
    <property type="evidence" value="ECO:0007669"/>
    <property type="project" value="InterPro"/>
</dbReference>
<comment type="similarity">
    <text evidence="1">Belongs to the beta-class carbonic anhydrase family.</text>
</comment>
<dbReference type="SUPFAM" id="SSF53056">
    <property type="entry name" value="beta-carbonic anhydrase, cab"/>
    <property type="match status" value="1"/>
</dbReference>
<protein>
    <recommendedName>
        <fullName evidence="2">carbonic anhydrase</fullName>
        <ecNumber evidence="2">4.2.1.1</ecNumber>
    </recommendedName>
</protein>
<dbReference type="Proteomes" id="UP000184394">
    <property type="component" value="Unassembled WGS sequence"/>
</dbReference>
<dbReference type="InterPro" id="IPR015892">
    <property type="entry name" value="Carbonic_anhydrase_CS"/>
</dbReference>
<evidence type="ECO:0000256" key="6">
    <source>
        <dbReference type="PIRSR" id="PIRSR601765-1"/>
    </source>
</evidence>
<comment type="cofactor">
    <cofactor evidence="6">
        <name>Zn(2+)</name>
        <dbReference type="ChEBI" id="CHEBI:29105"/>
    </cofactor>
    <text evidence="6">Binds 1 zinc ion per subunit.</text>
</comment>
<evidence type="ECO:0000313" key="7">
    <source>
        <dbReference type="EMBL" id="SHM38777.1"/>
    </source>
</evidence>
<reference evidence="7 8" key="1">
    <citation type="submission" date="2016-11" db="EMBL/GenBank/DDBJ databases">
        <authorList>
            <person name="Jaros S."/>
            <person name="Januszkiewicz K."/>
            <person name="Wedrychowicz H."/>
        </authorList>
    </citation>
    <scope>NUCLEOTIDE SEQUENCE [LARGE SCALE GENOMIC DNA]</scope>
    <source>
        <strain evidence="7 8">Y1</strain>
    </source>
</reference>
<keyword evidence="6" id="KW-0479">Metal-binding</keyword>
<dbReference type="Gene3D" id="3.40.1050.10">
    <property type="entry name" value="Carbonic anhydrase"/>
    <property type="match status" value="1"/>
</dbReference>
<evidence type="ECO:0000256" key="4">
    <source>
        <dbReference type="ARBA" id="ARBA00023239"/>
    </source>
</evidence>
<evidence type="ECO:0000313" key="8">
    <source>
        <dbReference type="Proteomes" id="UP000184394"/>
    </source>
</evidence>
<name>A0A1M7IEB1_RUMFL</name>
<evidence type="ECO:0000256" key="1">
    <source>
        <dbReference type="ARBA" id="ARBA00006217"/>
    </source>
</evidence>
<dbReference type="SMART" id="SM00947">
    <property type="entry name" value="Pro_CA"/>
    <property type="match status" value="1"/>
</dbReference>
<dbReference type="InterPro" id="IPR001765">
    <property type="entry name" value="Carbonic_anhydrase"/>
</dbReference>
<dbReference type="PANTHER" id="PTHR11002:SF79">
    <property type="entry name" value="CARBONIC ANHYDRASE 2"/>
    <property type="match status" value="1"/>
</dbReference>
<keyword evidence="4" id="KW-0456">Lyase</keyword>
<organism evidence="7 8">
    <name type="scientific">Ruminococcus flavefaciens</name>
    <dbReference type="NCBI Taxonomy" id="1265"/>
    <lineage>
        <taxon>Bacteria</taxon>
        <taxon>Bacillati</taxon>
        <taxon>Bacillota</taxon>
        <taxon>Clostridia</taxon>
        <taxon>Eubacteriales</taxon>
        <taxon>Oscillospiraceae</taxon>
        <taxon>Ruminococcus</taxon>
    </lineage>
</organism>
<feature type="binding site" evidence="6">
    <location>
        <position position="107"/>
    </location>
    <ligand>
        <name>Zn(2+)</name>
        <dbReference type="ChEBI" id="CHEBI:29105"/>
    </ligand>
</feature>
<sequence>MKEYRITAEEAKKRLTIGNQKYIKSNELSSDVSPDTLLRFSQSGQQPYAIIITCSDSRVVPELIFSAGIGDLFVIRVAGNVIDSHQLGSIEYAAEHLGTGLIVVLGHDHCGAVDAAMNHEPDGYIKYITDEIVKAIGDEKDEVKACCLNVKHSCDIIEHSLQIQKDEEEYGLKVLGAIYHLESGEVEFL</sequence>
<feature type="binding site" evidence="6">
    <location>
        <position position="54"/>
    </location>
    <ligand>
        <name>Zn(2+)</name>
        <dbReference type="ChEBI" id="CHEBI:29105"/>
    </ligand>
</feature>
<dbReference type="OrthoDB" id="9769739at2"/>
<comment type="catalytic activity">
    <reaction evidence="5">
        <text>hydrogencarbonate + H(+) = CO2 + H2O</text>
        <dbReference type="Rhea" id="RHEA:10748"/>
        <dbReference type="ChEBI" id="CHEBI:15377"/>
        <dbReference type="ChEBI" id="CHEBI:15378"/>
        <dbReference type="ChEBI" id="CHEBI:16526"/>
        <dbReference type="ChEBI" id="CHEBI:17544"/>
        <dbReference type="EC" id="4.2.1.1"/>
    </reaction>
</comment>
<dbReference type="AlphaFoldDB" id="A0A1M7IEB1"/>
<accession>A0A1M7IEB1</accession>
<dbReference type="GO" id="GO:0004089">
    <property type="term" value="F:carbonate dehydratase activity"/>
    <property type="evidence" value="ECO:0007669"/>
    <property type="project" value="UniProtKB-EC"/>
</dbReference>